<dbReference type="EMBL" id="JAODUO010001174">
    <property type="protein sequence ID" value="KAK2169808.1"/>
    <property type="molecule type" value="Genomic_DNA"/>
</dbReference>
<feature type="transmembrane region" description="Helical" evidence="1">
    <location>
        <begin position="58"/>
        <end position="76"/>
    </location>
</feature>
<feature type="transmembrane region" description="Helical" evidence="1">
    <location>
        <begin position="16"/>
        <end position="37"/>
    </location>
</feature>
<comment type="caution">
    <text evidence="2">The sequence shown here is derived from an EMBL/GenBank/DDBJ whole genome shotgun (WGS) entry which is preliminary data.</text>
</comment>
<evidence type="ECO:0000256" key="1">
    <source>
        <dbReference type="SAM" id="Phobius"/>
    </source>
</evidence>
<protein>
    <submittedName>
        <fullName evidence="2">Uncharacterized protein</fullName>
    </submittedName>
</protein>
<reference evidence="2" key="1">
    <citation type="journal article" date="2023" name="Mol. Biol. Evol.">
        <title>Third-Generation Sequencing Reveals the Adaptive Role of the Epigenome in Three Deep-Sea Polychaetes.</title>
        <authorList>
            <person name="Perez M."/>
            <person name="Aroh O."/>
            <person name="Sun Y."/>
            <person name="Lan Y."/>
            <person name="Juniper S.K."/>
            <person name="Young C.R."/>
            <person name="Angers B."/>
            <person name="Qian P.Y."/>
        </authorList>
    </citation>
    <scope>NUCLEOTIDE SEQUENCE</scope>
    <source>
        <strain evidence="2">R07B-5</strain>
    </source>
</reference>
<organism evidence="2 3">
    <name type="scientific">Ridgeia piscesae</name>
    <name type="common">Tubeworm</name>
    <dbReference type="NCBI Taxonomy" id="27915"/>
    <lineage>
        <taxon>Eukaryota</taxon>
        <taxon>Metazoa</taxon>
        <taxon>Spiralia</taxon>
        <taxon>Lophotrochozoa</taxon>
        <taxon>Annelida</taxon>
        <taxon>Polychaeta</taxon>
        <taxon>Sedentaria</taxon>
        <taxon>Canalipalpata</taxon>
        <taxon>Sabellida</taxon>
        <taxon>Siboglinidae</taxon>
        <taxon>Ridgeia</taxon>
    </lineage>
</organism>
<evidence type="ECO:0000313" key="3">
    <source>
        <dbReference type="Proteomes" id="UP001209878"/>
    </source>
</evidence>
<name>A0AAD9NIJ0_RIDPI</name>
<dbReference type="AlphaFoldDB" id="A0AAD9NIJ0"/>
<gene>
    <name evidence="2" type="ORF">NP493_1174g00053</name>
</gene>
<proteinExistence type="predicted"/>
<evidence type="ECO:0000313" key="2">
    <source>
        <dbReference type="EMBL" id="KAK2169808.1"/>
    </source>
</evidence>
<keyword evidence="1" id="KW-0472">Membrane</keyword>
<keyword evidence="3" id="KW-1185">Reference proteome</keyword>
<keyword evidence="1" id="KW-1133">Transmembrane helix</keyword>
<accession>A0AAD9NIJ0</accession>
<dbReference type="Proteomes" id="UP001209878">
    <property type="component" value="Unassembled WGS sequence"/>
</dbReference>
<sequence>MILATFITHYEFRKGVISGGVLFFYWLLLFCLGVVPFRSNIMRMQNAEQDVVEMFHVVVFYVSYGLAFLQLLLSLFSDVAARPEFRRSDRERQPLLGRYTPVGGGDLRKVSPEITAPFWLRMIFMWTTTMLLTGYRRELTFDDLWDLKPEDKCDEVVTRFENEWEKELERTKWK</sequence>
<keyword evidence="1" id="KW-0812">Transmembrane</keyword>